<dbReference type="Proteomes" id="UP000249390">
    <property type="component" value="Unassembled WGS sequence"/>
</dbReference>
<evidence type="ECO:0000313" key="2">
    <source>
        <dbReference type="EMBL" id="RAL52709.1"/>
    </source>
</evidence>
<proteinExistence type="predicted"/>
<organism evidence="2 3">
    <name type="scientific">Cuscuta australis</name>
    <dbReference type="NCBI Taxonomy" id="267555"/>
    <lineage>
        <taxon>Eukaryota</taxon>
        <taxon>Viridiplantae</taxon>
        <taxon>Streptophyta</taxon>
        <taxon>Embryophyta</taxon>
        <taxon>Tracheophyta</taxon>
        <taxon>Spermatophyta</taxon>
        <taxon>Magnoliopsida</taxon>
        <taxon>eudicotyledons</taxon>
        <taxon>Gunneridae</taxon>
        <taxon>Pentapetalae</taxon>
        <taxon>asterids</taxon>
        <taxon>lamiids</taxon>
        <taxon>Solanales</taxon>
        <taxon>Convolvulaceae</taxon>
        <taxon>Cuscuteae</taxon>
        <taxon>Cuscuta</taxon>
        <taxon>Cuscuta subgen. Grammica</taxon>
        <taxon>Cuscuta sect. Cleistogrammica</taxon>
    </lineage>
</organism>
<dbReference type="EMBL" id="NQVE01000030">
    <property type="protein sequence ID" value="RAL52709.1"/>
    <property type="molecule type" value="Genomic_DNA"/>
</dbReference>
<dbReference type="InterPro" id="IPR008395">
    <property type="entry name" value="Agenet-like_dom"/>
</dbReference>
<dbReference type="AlphaFoldDB" id="A0A328E7Y1"/>
<name>A0A328E7Y1_9ASTE</name>
<dbReference type="CDD" id="cd20405">
    <property type="entry name" value="Tudor_Agenet_AtDUF_rpt1_3"/>
    <property type="match status" value="2"/>
</dbReference>
<dbReference type="Gene3D" id="2.30.30.140">
    <property type="match status" value="1"/>
</dbReference>
<accession>A0A328E7Y1</accession>
<dbReference type="CDD" id="cd20406">
    <property type="entry name" value="Tudor_Agenet_AtDUF_rpt2_4"/>
    <property type="match status" value="2"/>
</dbReference>
<dbReference type="PANTHER" id="PTHR31917">
    <property type="entry name" value="AGENET DOMAIN-CONTAINING PROTEIN-RELATED"/>
    <property type="match status" value="1"/>
</dbReference>
<feature type="domain" description="Agenet" evidence="1">
    <location>
        <begin position="11"/>
        <end position="92"/>
    </location>
</feature>
<feature type="domain" description="Agenet" evidence="1">
    <location>
        <begin position="94"/>
        <end position="150"/>
    </location>
</feature>
<reference evidence="2 3" key="1">
    <citation type="submission" date="2018-06" db="EMBL/GenBank/DDBJ databases">
        <title>The Genome of Cuscuta australis (Dodder) Provides Insight into the Evolution of Plant Parasitism.</title>
        <authorList>
            <person name="Liu H."/>
        </authorList>
    </citation>
    <scope>NUCLEOTIDE SEQUENCE [LARGE SCALE GENOMIC DNA]</scope>
    <source>
        <strain evidence="3">cv. Yunnan</strain>
        <tissue evidence="2">Vines</tissue>
    </source>
</reference>
<dbReference type="InterPro" id="IPR014002">
    <property type="entry name" value="Agenet_dom_plant"/>
</dbReference>
<comment type="caution">
    <text evidence="2">The sequence shown here is derived from an EMBL/GenBank/DDBJ whole genome shotgun (WGS) entry which is preliminary data.</text>
</comment>
<feature type="domain" description="Agenet" evidence="1">
    <location>
        <begin position="251"/>
        <end position="307"/>
    </location>
</feature>
<sequence>MGDCFEALLNTYFPNGAEVEVSSNDDGFRGAWYEGKVIRAVWKKVKKRDSKKGKRVEVVVEYLTLTEDEAGTLPLQETVDIVQVRPRPPRERRHSFKFSEEVDAYYNDGWWEGIVTGVLEGGKYSVFFRAAREQMEFLESELRLHREWVHGEWIPRLEDGGDEEILISREEKPSNELSQQTFHQGMMVEVSSDEEGYRGAWFTATVIKQLDSGKYIIEYQSLRNDDDTDFVKEEVDHLHIRPYPPNTRRVKSFKVCDEVDALYNDGWWTGMVSEVLKGNKYIVYFSDTNEELTFKHADLRPHQEWVNGKWIRASKAKKSQPSPAGKSKN</sequence>
<keyword evidence="3" id="KW-1185">Reference proteome</keyword>
<protein>
    <recommendedName>
        <fullName evidence="1">Agenet domain-containing protein</fullName>
    </recommendedName>
</protein>
<gene>
    <name evidence="2" type="ORF">DM860_007477</name>
</gene>
<evidence type="ECO:0000259" key="1">
    <source>
        <dbReference type="SMART" id="SM00743"/>
    </source>
</evidence>
<dbReference type="SMART" id="SM00743">
    <property type="entry name" value="Agenet"/>
    <property type="match status" value="4"/>
</dbReference>
<dbReference type="PANTHER" id="PTHR31917:SF147">
    <property type="entry name" value="AGENET DOMAIN-CONTAINING PROTEIN"/>
    <property type="match status" value="1"/>
</dbReference>
<feature type="domain" description="Agenet" evidence="1">
    <location>
        <begin position="180"/>
        <end position="248"/>
    </location>
</feature>
<evidence type="ECO:0000313" key="3">
    <source>
        <dbReference type="Proteomes" id="UP000249390"/>
    </source>
</evidence>
<dbReference type="Pfam" id="PF05641">
    <property type="entry name" value="Agenet"/>
    <property type="match status" value="4"/>
</dbReference>